<proteinExistence type="predicted"/>
<name>A0A0K8MCN3_9PROT</name>
<evidence type="ECO:0000313" key="2">
    <source>
        <dbReference type="Proteomes" id="UP000036771"/>
    </source>
</evidence>
<dbReference type="EMBL" id="BBVC01000013">
    <property type="protein sequence ID" value="GAO97649.1"/>
    <property type="molecule type" value="Genomic_DNA"/>
</dbReference>
<organism evidence="1 2">
    <name type="scientific">Caedimonas varicaedens</name>
    <dbReference type="NCBI Taxonomy" id="1629334"/>
    <lineage>
        <taxon>Bacteria</taxon>
        <taxon>Pseudomonadati</taxon>
        <taxon>Pseudomonadota</taxon>
        <taxon>Alphaproteobacteria</taxon>
        <taxon>Holosporales</taxon>
        <taxon>Caedimonadaceae</taxon>
        <taxon>Caedimonas</taxon>
    </lineage>
</organism>
<protein>
    <submittedName>
        <fullName evidence="1">Uncharacterized protein</fullName>
    </submittedName>
</protein>
<gene>
    <name evidence="1" type="ORF">Cva_00285</name>
</gene>
<reference evidence="1 2" key="1">
    <citation type="submission" date="2015-03" db="EMBL/GenBank/DDBJ databases">
        <title>Caedibacter varicaedens, whole genome shotgun sequence.</title>
        <authorList>
            <person name="Suzuki H."/>
            <person name="Dapper A.L."/>
            <person name="Gibson A.K."/>
            <person name="Jackson C."/>
            <person name="Lee H."/>
            <person name="Pejaver V.R."/>
            <person name="Doak T."/>
            <person name="Lynch M."/>
        </authorList>
    </citation>
    <scope>NUCLEOTIDE SEQUENCE [LARGE SCALE GENOMIC DNA]</scope>
</reference>
<accession>A0A0K8MCN3</accession>
<dbReference type="AlphaFoldDB" id="A0A0K8MCN3"/>
<keyword evidence="2" id="KW-1185">Reference proteome</keyword>
<dbReference type="STRING" id="1629334.Cva_00285"/>
<dbReference type="Proteomes" id="UP000036771">
    <property type="component" value="Unassembled WGS sequence"/>
</dbReference>
<sequence>MPPGLTYSKVKRGGYKLFLPSLLHLKARLTENLRFLLVSCCEAGIFSPMLVFPMTRKDKDLETLEKLKKLKRTYEGLRNLYFLTRSARHETKLRQAFKEYRTFIDKHKISPREIEYVEAVILKSSESAKIRKKPVGKADKPSEEHLLKTIQAEKISNQILDFMKTREGYIFIGDITPHISLSVCHLRRHLYRLHEEGLLEQRLENRRYSWRKA</sequence>
<dbReference type="InterPro" id="IPR036390">
    <property type="entry name" value="WH_DNA-bd_sf"/>
</dbReference>
<dbReference type="SUPFAM" id="SSF46785">
    <property type="entry name" value="Winged helix' DNA-binding domain"/>
    <property type="match status" value="1"/>
</dbReference>
<comment type="caution">
    <text evidence="1">The sequence shown here is derived from an EMBL/GenBank/DDBJ whole genome shotgun (WGS) entry which is preliminary data.</text>
</comment>
<evidence type="ECO:0000313" key="1">
    <source>
        <dbReference type="EMBL" id="GAO97649.1"/>
    </source>
</evidence>